<sequence length="616" mass="67447">MSPFNSSTSPRKETTATESDDRQTSAISQLTNTTYTSSQYTIMDSQTFFDQATSAAVPTTTPSTPVQKQNRRGKRSAVKDWAKRMAKTLRNALSFSSKTRKSPTKSRSTKFEKSPLGSSKRSSISKRLMRVTHHHTTTPIRPTLPSPTTSQLFGSSSAISLPEVITTSPSGKRYTIHSYAGPSSPELEPAPIRQSVRIAHPATSAVMPVPPSPSVASVDSWDEGDEKHLSISSSNTPTPSDELTSFVNPKQIFRMSFQGTQIEGTSEDFDRFMNNLDGFKRQVESRITNAAGSETTDSSALPYISKTPSLTDDDASDWETITSIDTETKENRDQTLQVLMGNAEANYSCPSILQPGKLQTPVQRKPLVHRPATIGTSGLYVSFKEGAFGAFNPFDPATPKRASTTPSDSTDRPSTPKFFATTEQHRAHVNRVESCVFDEPSRPSTPDFSGDSVTHRQLSQIESGMFDSYFAPNTPRSSGAPEPSPPQAVKPLPKQIPRKAVNYSKPLAEKPLIDVNKALPLVPSPRNPKRYTDGAVPPVLTMNDSGFPVMARKAVRDSEVPASGRAMYEQRTLRADEMKIKKRAEGKKEQKIVREQKQKITSMTAALGKLLVCGPQ</sequence>
<feature type="region of interest" description="Disordered" evidence="1">
    <location>
        <begin position="1"/>
        <end position="33"/>
    </location>
</feature>
<feature type="region of interest" description="Disordered" evidence="1">
    <location>
        <begin position="204"/>
        <end position="242"/>
    </location>
</feature>
<feature type="region of interest" description="Disordered" evidence="1">
    <location>
        <begin position="392"/>
        <end position="416"/>
    </location>
</feature>
<feature type="region of interest" description="Disordered" evidence="1">
    <location>
        <begin position="53"/>
        <end position="80"/>
    </location>
</feature>
<name>A0AAN8A4L3_9PEZI</name>
<feature type="compositionally biased region" description="Basic and acidic residues" evidence="1">
    <location>
        <begin position="10"/>
        <end position="23"/>
    </location>
</feature>
<evidence type="ECO:0000313" key="2">
    <source>
        <dbReference type="EMBL" id="KAK5705027.1"/>
    </source>
</evidence>
<protein>
    <submittedName>
        <fullName evidence="2">Uncharacterized protein</fullName>
    </submittedName>
</protein>
<dbReference type="Proteomes" id="UP001310594">
    <property type="component" value="Unassembled WGS sequence"/>
</dbReference>
<feature type="region of interest" description="Disordered" evidence="1">
    <location>
        <begin position="92"/>
        <end position="124"/>
    </location>
</feature>
<feature type="compositionally biased region" description="Polar residues" evidence="1">
    <location>
        <begin position="230"/>
        <end position="242"/>
    </location>
</feature>
<evidence type="ECO:0000256" key="1">
    <source>
        <dbReference type="SAM" id="MobiDB-lite"/>
    </source>
</evidence>
<dbReference type="EMBL" id="JAVRQU010000003">
    <property type="protein sequence ID" value="KAK5705027.1"/>
    <property type="molecule type" value="Genomic_DNA"/>
</dbReference>
<feature type="compositionally biased region" description="Polar residues" evidence="1">
    <location>
        <begin position="442"/>
        <end position="455"/>
    </location>
</feature>
<accession>A0AAN8A4L3</accession>
<dbReference type="AlphaFoldDB" id="A0AAN8A4L3"/>
<feature type="compositionally biased region" description="Basic residues" evidence="1">
    <location>
        <begin position="98"/>
        <end position="108"/>
    </location>
</feature>
<feature type="compositionally biased region" description="Polar residues" evidence="1">
    <location>
        <begin position="24"/>
        <end position="33"/>
    </location>
</feature>
<feature type="region of interest" description="Disordered" evidence="1">
    <location>
        <begin position="467"/>
        <end position="496"/>
    </location>
</feature>
<gene>
    <name evidence="2" type="ORF">LTR97_002141</name>
</gene>
<organism evidence="2 3">
    <name type="scientific">Elasticomyces elasticus</name>
    <dbReference type="NCBI Taxonomy" id="574655"/>
    <lineage>
        <taxon>Eukaryota</taxon>
        <taxon>Fungi</taxon>
        <taxon>Dikarya</taxon>
        <taxon>Ascomycota</taxon>
        <taxon>Pezizomycotina</taxon>
        <taxon>Dothideomycetes</taxon>
        <taxon>Dothideomycetidae</taxon>
        <taxon>Mycosphaerellales</taxon>
        <taxon>Teratosphaeriaceae</taxon>
        <taxon>Elasticomyces</taxon>
    </lineage>
</organism>
<feature type="compositionally biased region" description="Low complexity" evidence="1">
    <location>
        <begin position="53"/>
        <end position="66"/>
    </location>
</feature>
<proteinExistence type="predicted"/>
<evidence type="ECO:0000313" key="3">
    <source>
        <dbReference type="Proteomes" id="UP001310594"/>
    </source>
</evidence>
<feature type="compositionally biased region" description="Low complexity" evidence="1">
    <location>
        <begin position="403"/>
        <end position="416"/>
    </location>
</feature>
<comment type="caution">
    <text evidence="2">The sequence shown here is derived from an EMBL/GenBank/DDBJ whole genome shotgun (WGS) entry which is preliminary data.</text>
</comment>
<feature type="region of interest" description="Disordered" evidence="1">
    <location>
        <begin position="436"/>
        <end position="455"/>
    </location>
</feature>
<reference evidence="2" key="1">
    <citation type="submission" date="2023-08" db="EMBL/GenBank/DDBJ databases">
        <title>Black Yeasts Isolated from many extreme environments.</title>
        <authorList>
            <person name="Coleine C."/>
            <person name="Stajich J.E."/>
            <person name="Selbmann L."/>
        </authorList>
    </citation>
    <scope>NUCLEOTIDE SEQUENCE</scope>
    <source>
        <strain evidence="2">CCFEE 5810</strain>
    </source>
</reference>
<feature type="region of interest" description="Disordered" evidence="1">
    <location>
        <begin position="291"/>
        <end position="314"/>
    </location>
</feature>